<dbReference type="GO" id="GO:0004672">
    <property type="term" value="F:protein kinase activity"/>
    <property type="evidence" value="ECO:0007669"/>
    <property type="project" value="InterPro"/>
</dbReference>
<accession>A0A6C0B371</accession>
<dbReference type="PROSITE" id="PS50011">
    <property type="entry name" value="PROTEIN_KINASE_DOM"/>
    <property type="match status" value="1"/>
</dbReference>
<organism evidence="2">
    <name type="scientific">viral metagenome</name>
    <dbReference type="NCBI Taxonomy" id="1070528"/>
    <lineage>
        <taxon>unclassified sequences</taxon>
        <taxon>metagenomes</taxon>
        <taxon>organismal metagenomes</taxon>
    </lineage>
</organism>
<feature type="domain" description="Protein kinase" evidence="1">
    <location>
        <begin position="9"/>
        <end position="355"/>
    </location>
</feature>
<dbReference type="SUPFAM" id="SSF56112">
    <property type="entry name" value="Protein kinase-like (PK-like)"/>
    <property type="match status" value="1"/>
</dbReference>
<sequence>MDLKQLTMKEKLDFLSEGTYGCAFKKEEPKKGPTKVIVKIQKYTPGAKREDDIGKLIRKIPKYHLYFAPILQTSVITLGEVDDNEIKKCTIVTDEENIKSKYVTNRIRYAGKNSLGDFILNIFEKTPKLFLRTFFAAYFDMLYTVNLLNTNGVIHFDLKENNVMYDEAHERPVLIDFGMSLIVGQIEPKMYREFFFTYGYDYPPWCFEISIISYAVNKLSGDLDKEIVSEDEINKLCDNFSNINPIFLNDGATGHHDIFSEAERTAYNQRLKEYMRPFIGTTWSLTVQANLKTIQTWDIYAVHVMFLLLLFHVHIDEYNTETFTLIQTFVQKLKREICAMPNERKSYADIKDELMRDLTGAERKEVEVLTSTIHTASADDARVEEVKLKLSKLQLRELKKERHHYPVH</sequence>
<reference evidence="2" key="1">
    <citation type="journal article" date="2020" name="Nature">
        <title>Giant virus diversity and host interactions through global metagenomics.</title>
        <authorList>
            <person name="Schulz F."/>
            <person name="Roux S."/>
            <person name="Paez-Espino D."/>
            <person name="Jungbluth S."/>
            <person name="Walsh D.A."/>
            <person name="Denef V.J."/>
            <person name="McMahon K.D."/>
            <person name="Konstantinidis K.T."/>
            <person name="Eloe-Fadrosh E.A."/>
            <person name="Kyrpides N.C."/>
            <person name="Woyke T."/>
        </authorList>
    </citation>
    <scope>NUCLEOTIDE SEQUENCE</scope>
    <source>
        <strain evidence="2">GVMAG-M-3300009187-29</strain>
    </source>
</reference>
<dbReference type="EMBL" id="MN739056">
    <property type="protein sequence ID" value="QHS86490.1"/>
    <property type="molecule type" value="Genomic_DNA"/>
</dbReference>
<dbReference type="Gene3D" id="1.10.510.10">
    <property type="entry name" value="Transferase(Phosphotransferase) domain 1"/>
    <property type="match status" value="1"/>
</dbReference>
<dbReference type="GO" id="GO:0005524">
    <property type="term" value="F:ATP binding"/>
    <property type="evidence" value="ECO:0007669"/>
    <property type="project" value="InterPro"/>
</dbReference>
<evidence type="ECO:0000259" key="1">
    <source>
        <dbReference type="PROSITE" id="PS50011"/>
    </source>
</evidence>
<dbReference type="AlphaFoldDB" id="A0A6C0B371"/>
<dbReference type="InterPro" id="IPR008271">
    <property type="entry name" value="Ser/Thr_kinase_AS"/>
</dbReference>
<dbReference type="SMART" id="SM00220">
    <property type="entry name" value="S_TKc"/>
    <property type="match status" value="1"/>
</dbReference>
<evidence type="ECO:0000313" key="2">
    <source>
        <dbReference type="EMBL" id="QHS86490.1"/>
    </source>
</evidence>
<name>A0A6C0B371_9ZZZZ</name>
<proteinExistence type="predicted"/>
<dbReference type="PROSITE" id="PS00108">
    <property type="entry name" value="PROTEIN_KINASE_ST"/>
    <property type="match status" value="1"/>
</dbReference>
<dbReference type="InterPro" id="IPR011009">
    <property type="entry name" value="Kinase-like_dom_sf"/>
</dbReference>
<protein>
    <recommendedName>
        <fullName evidence="1">Protein kinase domain-containing protein</fullName>
    </recommendedName>
</protein>
<dbReference type="InterPro" id="IPR000719">
    <property type="entry name" value="Prot_kinase_dom"/>
</dbReference>
<dbReference type="Gene3D" id="3.30.200.20">
    <property type="entry name" value="Phosphorylase Kinase, domain 1"/>
    <property type="match status" value="1"/>
</dbReference>